<feature type="transmembrane region" description="Helical" evidence="2">
    <location>
        <begin position="119"/>
        <end position="139"/>
    </location>
</feature>
<name>A0A0M0JNK7_9EUKA</name>
<feature type="transmembrane region" description="Helical" evidence="2">
    <location>
        <begin position="62"/>
        <end position="81"/>
    </location>
</feature>
<comment type="caution">
    <text evidence="4">The sequence shown here is derived from an EMBL/GenBank/DDBJ whole genome shotgun (WGS) entry which is preliminary data.</text>
</comment>
<evidence type="ECO:0000313" key="4">
    <source>
        <dbReference type="EMBL" id="KOO28171.1"/>
    </source>
</evidence>
<keyword evidence="5" id="KW-1185">Reference proteome</keyword>
<feature type="region of interest" description="Disordered" evidence="1">
    <location>
        <begin position="92"/>
        <end position="111"/>
    </location>
</feature>
<keyword evidence="2" id="KW-0472">Membrane</keyword>
<feature type="compositionally biased region" description="Pro residues" evidence="1">
    <location>
        <begin position="98"/>
        <end position="110"/>
    </location>
</feature>
<dbReference type="Proteomes" id="UP000037460">
    <property type="component" value="Unassembled WGS sequence"/>
</dbReference>
<proteinExistence type="predicted"/>
<gene>
    <name evidence="4" type="ORF">Ctob_007546</name>
</gene>
<accession>A0A0M0JNK7</accession>
<dbReference type="GO" id="GO:0016020">
    <property type="term" value="C:membrane"/>
    <property type="evidence" value="ECO:0007669"/>
    <property type="project" value="InterPro"/>
</dbReference>
<keyword evidence="2" id="KW-1133">Transmembrane helix</keyword>
<feature type="transmembrane region" description="Helical" evidence="2">
    <location>
        <begin position="220"/>
        <end position="240"/>
    </location>
</feature>
<dbReference type="InterPro" id="IPR037185">
    <property type="entry name" value="EmrE-like"/>
</dbReference>
<feature type="transmembrane region" description="Helical" evidence="2">
    <location>
        <begin position="36"/>
        <end position="55"/>
    </location>
</feature>
<dbReference type="InterPro" id="IPR000620">
    <property type="entry name" value="EamA_dom"/>
</dbReference>
<dbReference type="EMBL" id="JWZX01002609">
    <property type="protein sequence ID" value="KOO28171.1"/>
    <property type="molecule type" value="Genomic_DNA"/>
</dbReference>
<sequence>MRMRHIIALMAMLALVYTFGDYAWYLALPYTTVTEATALFNSQSVWAYFFSVLLLGEEVRTLKVVALLLSVGGIVVITTWADSGSDGHSVAANGTVPSMPPASTPSPAPPSNGFRGSRLVGDAFALGAAMAYALYEVLYKRGLGDGGSDDARLVNVATGLVGVCSIVIAAPGFPVLDSLGVEPFELPPSVTVTLWLALNASLALVYNASFMMSVARLSPLITSVGFMLTIPMASVVDVLWHHAPLTWADAGGGVLIVAGFGLLFSSDARWTKARGSPSGAAAHAAALETQTVGTR</sequence>
<evidence type="ECO:0000256" key="2">
    <source>
        <dbReference type="SAM" id="Phobius"/>
    </source>
</evidence>
<dbReference type="PANTHER" id="PTHR19346">
    <property type="entry name" value="SUGAR PHOSPHATE TRANSPORTER DOMAIN-CONTAINING PROTEIN"/>
    <property type="match status" value="1"/>
</dbReference>
<evidence type="ECO:0000256" key="1">
    <source>
        <dbReference type="SAM" id="MobiDB-lite"/>
    </source>
</evidence>
<feature type="transmembrane region" description="Helical" evidence="2">
    <location>
        <begin position="151"/>
        <end position="170"/>
    </location>
</feature>
<reference evidence="5" key="1">
    <citation type="journal article" date="2015" name="PLoS Genet.">
        <title>Genome Sequence and Transcriptome Analyses of Chrysochromulina tobin: Metabolic Tools for Enhanced Algal Fitness in the Prominent Order Prymnesiales (Haptophyceae).</title>
        <authorList>
            <person name="Hovde B.T."/>
            <person name="Deodato C.R."/>
            <person name="Hunsperger H.M."/>
            <person name="Ryken S.A."/>
            <person name="Yost W."/>
            <person name="Jha R.K."/>
            <person name="Patterson J."/>
            <person name="Monnat R.J. Jr."/>
            <person name="Barlow S.B."/>
            <person name="Starkenburg S.R."/>
            <person name="Cattolico R.A."/>
        </authorList>
    </citation>
    <scope>NUCLEOTIDE SEQUENCE</scope>
    <source>
        <strain evidence="5">CCMP291</strain>
    </source>
</reference>
<keyword evidence="2" id="KW-0812">Transmembrane</keyword>
<feature type="domain" description="EamA" evidence="3">
    <location>
        <begin position="10"/>
        <end position="78"/>
    </location>
</feature>
<feature type="transmembrane region" description="Helical" evidence="2">
    <location>
        <begin position="190"/>
        <end position="208"/>
    </location>
</feature>
<evidence type="ECO:0000259" key="3">
    <source>
        <dbReference type="Pfam" id="PF00892"/>
    </source>
</evidence>
<protein>
    <submittedName>
        <fullName evidence="4">Duf6 domain</fullName>
    </submittedName>
</protein>
<evidence type="ECO:0000313" key="5">
    <source>
        <dbReference type="Proteomes" id="UP000037460"/>
    </source>
</evidence>
<dbReference type="OrthoDB" id="10062838at2759"/>
<dbReference type="InterPro" id="IPR026505">
    <property type="entry name" value="Solute_c_fam_35_mem_F3/F4"/>
</dbReference>
<dbReference type="AlphaFoldDB" id="A0A0M0JNK7"/>
<organism evidence="4 5">
    <name type="scientific">Chrysochromulina tobinii</name>
    <dbReference type="NCBI Taxonomy" id="1460289"/>
    <lineage>
        <taxon>Eukaryota</taxon>
        <taxon>Haptista</taxon>
        <taxon>Haptophyta</taxon>
        <taxon>Prymnesiophyceae</taxon>
        <taxon>Prymnesiales</taxon>
        <taxon>Chrysochromulinaceae</taxon>
        <taxon>Chrysochromulina</taxon>
    </lineage>
</organism>
<feature type="transmembrane region" description="Helical" evidence="2">
    <location>
        <begin position="246"/>
        <end position="264"/>
    </location>
</feature>
<dbReference type="SUPFAM" id="SSF103481">
    <property type="entry name" value="Multidrug resistance efflux transporter EmrE"/>
    <property type="match status" value="2"/>
</dbReference>
<dbReference type="PANTHER" id="PTHR19346:SF4">
    <property type="entry name" value="SUGAR PHOSPHATE TRANSPORTER DOMAIN-CONTAINING PROTEIN"/>
    <property type="match status" value="1"/>
</dbReference>
<dbReference type="Pfam" id="PF00892">
    <property type="entry name" value="EamA"/>
    <property type="match status" value="1"/>
</dbReference>